<keyword evidence="5" id="KW-1185">Reference proteome</keyword>
<name>A0ABN8REC1_9CNID</name>
<evidence type="ECO:0000259" key="3">
    <source>
        <dbReference type="PROSITE" id="PS50837"/>
    </source>
</evidence>
<evidence type="ECO:0000256" key="1">
    <source>
        <dbReference type="ARBA" id="ARBA00022741"/>
    </source>
</evidence>
<dbReference type="SMART" id="SM00368">
    <property type="entry name" value="LRR_RI"/>
    <property type="match status" value="11"/>
</dbReference>
<dbReference type="PROSITE" id="PS50837">
    <property type="entry name" value="NACHT"/>
    <property type="match status" value="1"/>
</dbReference>
<feature type="non-terminal residue" evidence="4">
    <location>
        <position position="878"/>
    </location>
</feature>
<dbReference type="Proteomes" id="UP001159427">
    <property type="component" value="Unassembled WGS sequence"/>
</dbReference>
<sequence length="878" mass="97433">GAFDPSEFFNGIRQLYSTRERWLTPFPWWEIFRLRLDNIFTKLKIVSRKKERGTKTDEIVAMNDIFKPHEECAHPRTVLIEGRPGIGKTTFCNKLAYDWAANKQGLENPSGGFFPNFQGVLLLKCREIESHLLKATEARLLPRSEKEKASELFKSVLWDAIDDQLLPRDGTKEDKEEFFKFIPHQSDILLILDGLDELPTNLLTTFKEIIQGRMLPKCHIVATARQEVGIKVRECCNTLLDMEGFTEEDARQFIYRYFKEDVNLAEKLLNKQEHDRSLRQLTESPLNTVLLCLLCEDSDGIFAESGTQLYLEMVECVLRRYRKKKGLPLPKTNDEELTKVYKTQLRQLGSIAWNGLLRNVMSFEEGQFQNCSHEIPEFGFLSVECGRKKLRPSLNYCFFHKTFQELFAAFYLCCLVIDKEICPETLITDKRYFSELKQVLLFTCGLLALQSEELLKTLVTSIAYQVNNEDTFLVALECIRECKNEKGGTSHGLLAPTLGSHLQITQLNLSGKGLGTGDCTALAEAIKHNSTITQLDLSGNEIGTGDCTALAEAIKHNSTITQLDLSGNEIGTGDCTALAEAIKHNSTITQLDLSGNEIGTGDCTALAEAIKHNSTITQLNLTDNELGTGDCGFTVLAEAVKHNLTITQLDLSKNDIGTGDYTALAEAIKHNSTITQLNLSENDIGTGDCIALAEAITHNSTITQLDLSLNSLGNGRCAAFAEAIEHNSTITKLDLIGNKLDAGDCSALAEGIKHNATITQLNLAWNRLGTGDCIALAEAIKHNSTITFLDLSANDLDGSDCTALAEAIKDNSTITQLNLCKNYRGVSDCNALEAIKHDSRITHRDLSNDNPNFLSLDSLLKVLSVLATKVSFKKLIPT</sequence>
<keyword evidence="2" id="KW-0067">ATP-binding</keyword>
<dbReference type="EMBL" id="CALNXI010001764">
    <property type="protein sequence ID" value="CAH3176583.1"/>
    <property type="molecule type" value="Genomic_DNA"/>
</dbReference>
<dbReference type="Pfam" id="PF05729">
    <property type="entry name" value="NACHT"/>
    <property type="match status" value="1"/>
</dbReference>
<accession>A0ABN8REC1</accession>
<dbReference type="PANTHER" id="PTHR46844">
    <property type="entry name" value="SLR5058 PROTEIN"/>
    <property type="match status" value="1"/>
</dbReference>
<gene>
    <name evidence="4" type="ORF">PEVE_00010713</name>
</gene>
<keyword evidence="1" id="KW-0547">Nucleotide-binding</keyword>
<dbReference type="InterPro" id="IPR007111">
    <property type="entry name" value="NACHT_NTPase"/>
</dbReference>
<protein>
    <recommendedName>
        <fullName evidence="3">NACHT domain-containing protein</fullName>
    </recommendedName>
</protein>
<organism evidence="4 5">
    <name type="scientific">Porites evermanni</name>
    <dbReference type="NCBI Taxonomy" id="104178"/>
    <lineage>
        <taxon>Eukaryota</taxon>
        <taxon>Metazoa</taxon>
        <taxon>Cnidaria</taxon>
        <taxon>Anthozoa</taxon>
        <taxon>Hexacorallia</taxon>
        <taxon>Scleractinia</taxon>
        <taxon>Fungiina</taxon>
        <taxon>Poritidae</taxon>
        <taxon>Porites</taxon>
    </lineage>
</organism>
<dbReference type="PANTHER" id="PTHR46844:SF1">
    <property type="entry name" value="SLR5058 PROTEIN"/>
    <property type="match status" value="1"/>
</dbReference>
<proteinExistence type="predicted"/>
<dbReference type="Pfam" id="PF13516">
    <property type="entry name" value="LRR_6"/>
    <property type="match status" value="10"/>
</dbReference>
<dbReference type="SUPFAM" id="SSF52047">
    <property type="entry name" value="RNI-like"/>
    <property type="match status" value="1"/>
</dbReference>
<evidence type="ECO:0000256" key="2">
    <source>
        <dbReference type="ARBA" id="ARBA00022840"/>
    </source>
</evidence>
<comment type="caution">
    <text evidence="4">The sequence shown here is derived from an EMBL/GenBank/DDBJ whole genome shotgun (WGS) entry which is preliminary data.</text>
</comment>
<dbReference type="SUPFAM" id="SSF52540">
    <property type="entry name" value="P-loop containing nucleoside triphosphate hydrolases"/>
    <property type="match status" value="1"/>
</dbReference>
<dbReference type="Gene3D" id="3.40.50.300">
    <property type="entry name" value="P-loop containing nucleotide triphosphate hydrolases"/>
    <property type="match status" value="1"/>
</dbReference>
<dbReference type="Gene3D" id="3.80.10.10">
    <property type="entry name" value="Ribonuclease Inhibitor"/>
    <property type="match status" value="4"/>
</dbReference>
<evidence type="ECO:0000313" key="5">
    <source>
        <dbReference type="Proteomes" id="UP001159427"/>
    </source>
</evidence>
<evidence type="ECO:0000313" key="4">
    <source>
        <dbReference type="EMBL" id="CAH3176583.1"/>
    </source>
</evidence>
<dbReference type="InterPro" id="IPR032675">
    <property type="entry name" value="LRR_dom_sf"/>
</dbReference>
<feature type="non-terminal residue" evidence="4">
    <location>
        <position position="1"/>
    </location>
</feature>
<feature type="domain" description="NACHT" evidence="3">
    <location>
        <begin position="76"/>
        <end position="225"/>
    </location>
</feature>
<dbReference type="InterPro" id="IPR027417">
    <property type="entry name" value="P-loop_NTPase"/>
</dbReference>
<reference evidence="4 5" key="1">
    <citation type="submission" date="2022-05" db="EMBL/GenBank/DDBJ databases">
        <authorList>
            <consortium name="Genoscope - CEA"/>
            <person name="William W."/>
        </authorList>
    </citation>
    <scope>NUCLEOTIDE SEQUENCE [LARGE SCALE GENOMIC DNA]</scope>
</reference>
<dbReference type="InterPro" id="IPR001611">
    <property type="entry name" value="Leu-rich_rpt"/>
</dbReference>